<keyword evidence="4" id="KW-1185">Reference proteome</keyword>
<dbReference type="InterPro" id="IPR037840">
    <property type="entry name" value="PH_Anillin"/>
</dbReference>
<dbReference type="PANTHER" id="PTHR21538:SF11">
    <property type="entry name" value="ANILLIN-LIKE PROTEIN 1"/>
    <property type="match status" value="1"/>
</dbReference>
<feature type="region of interest" description="Disordered" evidence="1">
    <location>
        <begin position="156"/>
        <end position="175"/>
    </location>
</feature>
<feature type="compositionally biased region" description="Polar residues" evidence="1">
    <location>
        <begin position="166"/>
        <end position="175"/>
    </location>
</feature>
<feature type="region of interest" description="Disordered" evidence="1">
    <location>
        <begin position="546"/>
        <end position="565"/>
    </location>
</feature>
<feature type="region of interest" description="Disordered" evidence="1">
    <location>
        <begin position="60"/>
        <end position="100"/>
    </location>
</feature>
<dbReference type="InterPro" id="IPR012966">
    <property type="entry name" value="AHD"/>
</dbReference>
<proteinExistence type="predicted"/>
<dbReference type="PROSITE" id="PS50003">
    <property type="entry name" value="PH_DOMAIN"/>
    <property type="match status" value="1"/>
</dbReference>
<accession>A0A8R1I2Q9</accession>
<feature type="region of interest" description="Disordered" evidence="1">
    <location>
        <begin position="639"/>
        <end position="687"/>
    </location>
</feature>
<dbReference type="CDD" id="cd01263">
    <property type="entry name" value="PH_anillin"/>
    <property type="match status" value="1"/>
</dbReference>
<dbReference type="Proteomes" id="UP000005237">
    <property type="component" value="Unassembled WGS sequence"/>
</dbReference>
<dbReference type="Pfam" id="PF08174">
    <property type="entry name" value="Anillin"/>
    <property type="match status" value="1"/>
</dbReference>
<dbReference type="GO" id="GO:0005826">
    <property type="term" value="C:actomyosin contractile ring"/>
    <property type="evidence" value="ECO:0007669"/>
    <property type="project" value="TreeGrafter"/>
</dbReference>
<dbReference type="InterPro" id="IPR001849">
    <property type="entry name" value="PH_domain"/>
</dbReference>
<evidence type="ECO:0000313" key="4">
    <source>
        <dbReference type="Proteomes" id="UP000005237"/>
    </source>
</evidence>
<dbReference type="SMART" id="SM00233">
    <property type="entry name" value="PH"/>
    <property type="match status" value="1"/>
</dbReference>
<feature type="compositionally biased region" description="Basic and acidic residues" evidence="1">
    <location>
        <begin position="76"/>
        <end position="85"/>
    </location>
</feature>
<dbReference type="GO" id="GO:0000281">
    <property type="term" value="P:mitotic cytokinesis"/>
    <property type="evidence" value="ECO:0007669"/>
    <property type="project" value="TreeGrafter"/>
</dbReference>
<evidence type="ECO:0000313" key="3">
    <source>
        <dbReference type="EnsemblMetazoa" id="CJA13555.1"/>
    </source>
</evidence>
<dbReference type="EnsemblMetazoa" id="CJA13555.1">
    <property type="protein sequence ID" value="CJA13555.1"/>
    <property type="gene ID" value="WBGene00132759"/>
</dbReference>
<feature type="compositionally biased region" description="Acidic residues" evidence="1">
    <location>
        <begin position="661"/>
        <end position="681"/>
    </location>
</feature>
<dbReference type="GO" id="GO:0031106">
    <property type="term" value="P:septin ring organization"/>
    <property type="evidence" value="ECO:0007669"/>
    <property type="project" value="TreeGrafter"/>
</dbReference>
<protein>
    <submittedName>
        <fullName evidence="3">PH domain-containing protein</fullName>
    </submittedName>
</protein>
<reference evidence="4" key="1">
    <citation type="submission" date="2010-08" db="EMBL/GenBank/DDBJ databases">
        <authorList>
            <consortium name="Caenorhabditis japonica Sequencing Consortium"/>
            <person name="Wilson R.K."/>
        </authorList>
    </citation>
    <scope>NUCLEOTIDE SEQUENCE [LARGE SCALE GENOMIC DNA]</scope>
    <source>
        <strain evidence="4">DF5081</strain>
    </source>
</reference>
<dbReference type="Gene3D" id="2.30.29.30">
    <property type="entry name" value="Pleckstrin-homology domain (PH domain)/Phosphotyrosine-binding domain (PTB)"/>
    <property type="match status" value="1"/>
</dbReference>
<feature type="compositionally biased region" description="Polar residues" evidence="1">
    <location>
        <begin position="60"/>
        <end position="75"/>
    </location>
</feature>
<feature type="compositionally biased region" description="Low complexity" evidence="1">
    <location>
        <begin position="87"/>
        <end position="98"/>
    </location>
</feature>
<feature type="compositionally biased region" description="Polar residues" evidence="1">
    <location>
        <begin position="510"/>
        <end position="525"/>
    </location>
</feature>
<evidence type="ECO:0000259" key="2">
    <source>
        <dbReference type="PROSITE" id="PS50003"/>
    </source>
</evidence>
<dbReference type="Pfam" id="PF00169">
    <property type="entry name" value="PH"/>
    <property type="match status" value="1"/>
</dbReference>
<dbReference type="AlphaFoldDB" id="A0A8R1I2Q9"/>
<feature type="compositionally biased region" description="Basic and acidic residues" evidence="1">
    <location>
        <begin position="651"/>
        <end position="660"/>
    </location>
</feature>
<feature type="region of interest" description="Disordered" evidence="1">
    <location>
        <begin position="492"/>
        <end position="532"/>
    </location>
</feature>
<reference evidence="3" key="2">
    <citation type="submission" date="2022-06" db="UniProtKB">
        <authorList>
            <consortium name="EnsemblMetazoa"/>
        </authorList>
    </citation>
    <scope>IDENTIFICATION</scope>
    <source>
        <strain evidence="3">DF5081</strain>
    </source>
</reference>
<organism evidence="3 4">
    <name type="scientific">Caenorhabditis japonica</name>
    <dbReference type="NCBI Taxonomy" id="281687"/>
    <lineage>
        <taxon>Eukaryota</taxon>
        <taxon>Metazoa</taxon>
        <taxon>Ecdysozoa</taxon>
        <taxon>Nematoda</taxon>
        <taxon>Chromadorea</taxon>
        <taxon>Rhabditida</taxon>
        <taxon>Rhabditina</taxon>
        <taxon>Rhabditomorpha</taxon>
        <taxon>Rhabditoidea</taxon>
        <taxon>Rhabditidae</taxon>
        <taxon>Peloderinae</taxon>
        <taxon>Caenorhabditis</taxon>
    </lineage>
</organism>
<sequence>MDEQFDNLMERIRVRQCEMSDVKENDNENQNENATATVTATAMSKRIELKQEVIVPSSPTNVFKNSTKSNENETVQFRKPEDHSEQNSTINTTSSTNKKTSRFSMLAQELDDYEYDYQSQYNKPKEAYMKGRSPRLSVGENRPAVLCTPAGAASLKSPNIAKTPPATATSSKSDSAVSRISDFEARRIKFAQPMVNVNYLPNESSIFSAGSGSSSHDMSTVLGGSAEMMNVTTSSLSCDNISMMQQITHENTIINAQSCDNREAILKERQQAPTEEYGAHTFMRKKAPPKEPATTSEVPKLTKPTVHTLVSSPKPFSKEIGKSLFSPVHFTPKSTSSPKMTVESVLSPSKSAAMEASVAKTRRLQFEQQFQKTNISTNEAPIPTPRHLPTVAPVIIPHKKDLFAKKPEPQVVASTPIPVQTQWRGQANTPVVQGARAEDKTAGPELVGAGIGKLKNLKSRWEFSSATGTPIHPDATEDSLIATAIKMKETAVPNKAKPAYRSIHGRKGPSASSIHSQPSRSNTASPAAKNTRYTPGEFEDEVFEPVAAAGQQPETNTEINPIPDEYSGEDIASADTSRFIDHAFGFMEGTGAGTPSPYRPSLDGVAPLAKPEGSGYHSPRRLGRKEFEAEIIEEEDVLVGGGDTDEEEDVTEKGDIYHEGVEEEEEVEVEEEEPTVQEDVQESSSKANTSLAYSVSTYRLRARERMAETGTPLITVSPSAPVASLTSPQKLKKLIADRGDYDLPPSSGARVHESERDAKERLIKAMRVEEELISQSKRAMAFSREKPSFRGSREEFEAQWALLVHVEKHRALANEYERLKRDGPRIVEGPRGNVTVTQLTVKLARDYVAAHIASSKKPDELFYFVAVLRWGGQVDVSKMVTSDGALNRHGTLEFPVPLQLLSIPPDFRATVEIYGQRSMRDSSTHEDKFKLKGTTLKAKTRNTFLGGSGSSANTSAFQQSSSSAQCNSNFNLLGTFNFDINCPGKNAYNMMNTIYPLEGNIVMKVRKQPIDGADISFNGFLSMYQRTREGLGSWTRYWCVLDKGEMKFWKHPEDEGTKGWLVLLDLSTCCRPEGASTVNDVCPYPNSFHIDVWVPKEEQDASDRRGIEQLRVMLAADTQPDLLKWLSVINSTSKQLCTWRNPVVPMQ</sequence>
<dbReference type="PANTHER" id="PTHR21538">
    <property type="entry name" value="ANILLIN/RHOTEKIN RTKN"/>
    <property type="match status" value="1"/>
</dbReference>
<name>A0A8R1I2Q9_CAEJA</name>
<evidence type="ECO:0000256" key="1">
    <source>
        <dbReference type="SAM" id="MobiDB-lite"/>
    </source>
</evidence>
<dbReference type="SUPFAM" id="SSF50729">
    <property type="entry name" value="PH domain-like"/>
    <property type="match status" value="1"/>
</dbReference>
<dbReference type="GO" id="GO:0000915">
    <property type="term" value="P:actomyosin contractile ring assembly"/>
    <property type="evidence" value="ECO:0007669"/>
    <property type="project" value="TreeGrafter"/>
</dbReference>
<dbReference type="InterPro" id="IPR011993">
    <property type="entry name" value="PH-like_dom_sf"/>
</dbReference>
<feature type="domain" description="PH" evidence="2">
    <location>
        <begin position="1014"/>
        <end position="1134"/>
    </location>
</feature>
<dbReference type="InterPro" id="IPR051364">
    <property type="entry name" value="Cytokinesis/Rho-signaling"/>
</dbReference>
<feature type="compositionally biased region" description="Acidic residues" evidence="1">
    <location>
        <begin position="639"/>
        <end position="650"/>
    </location>
</feature>